<dbReference type="SUPFAM" id="SSF54637">
    <property type="entry name" value="Thioesterase/thiol ester dehydrase-isomerase"/>
    <property type="match status" value="1"/>
</dbReference>
<dbReference type="PANTHER" id="PTHR43080">
    <property type="entry name" value="CBS DOMAIN-CONTAINING PROTEIN CBSX3, MITOCHONDRIAL"/>
    <property type="match status" value="1"/>
</dbReference>
<feature type="domain" description="CBS" evidence="3">
    <location>
        <begin position="269"/>
        <end position="331"/>
    </location>
</feature>
<dbReference type="Pfam" id="PF07085">
    <property type="entry name" value="DRTGG"/>
    <property type="match status" value="1"/>
</dbReference>
<evidence type="ECO:0000256" key="1">
    <source>
        <dbReference type="ARBA" id="ARBA00023122"/>
    </source>
</evidence>
<dbReference type="InterPro" id="IPR029069">
    <property type="entry name" value="HotDog_dom_sf"/>
</dbReference>
<dbReference type="Pfam" id="PF03061">
    <property type="entry name" value="4HBT"/>
    <property type="match status" value="1"/>
</dbReference>
<keyword evidence="5" id="KW-1185">Reference proteome</keyword>
<reference evidence="4 5" key="1">
    <citation type="submission" date="2018-12" db="EMBL/GenBank/DDBJ databases">
        <title>Bacillus ochoae sp. nov., Paenibacillus whitsoniae sp. nov., Paenibacillus spiritus sp. nov. Isolated from the Mars Exploration Rover during spacecraft assembly.</title>
        <authorList>
            <person name="Seuylemezian A."/>
            <person name="Vaishampayan P."/>
        </authorList>
    </citation>
    <scope>NUCLEOTIDE SEQUENCE [LARGE SCALE GENOMIC DNA]</scope>
    <source>
        <strain evidence="4 5">MER 54</strain>
    </source>
</reference>
<feature type="domain" description="CBS" evidence="3">
    <location>
        <begin position="208"/>
        <end position="267"/>
    </location>
</feature>
<dbReference type="CDD" id="cd04596">
    <property type="entry name" value="CBS_pair_DRTGG_assoc"/>
    <property type="match status" value="1"/>
</dbReference>
<dbReference type="SUPFAM" id="SSF46785">
    <property type="entry name" value="Winged helix' DNA-binding domain"/>
    <property type="match status" value="1"/>
</dbReference>
<evidence type="ECO:0000313" key="4">
    <source>
        <dbReference type="EMBL" id="RTE09256.1"/>
    </source>
</evidence>
<dbReference type="SUPFAM" id="SSF75138">
    <property type="entry name" value="HprK N-terminal domain-like"/>
    <property type="match status" value="1"/>
</dbReference>
<dbReference type="InterPro" id="IPR036388">
    <property type="entry name" value="WH-like_DNA-bd_sf"/>
</dbReference>
<dbReference type="InterPro" id="IPR028979">
    <property type="entry name" value="Ser_kin/Pase_Hpr-like_N_sf"/>
</dbReference>
<proteinExistence type="predicted"/>
<organism evidence="4 5">
    <name type="scientific">Paenibacillus whitsoniae</name>
    <dbReference type="NCBI Taxonomy" id="2496558"/>
    <lineage>
        <taxon>Bacteria</taxon>
        <taxon>Bacillati</taxon>
        <taxon>Bacillota</taxon>
        <taxon>Bacilli</taxon>
        <taxon>Bacillales</taxon>
        <taxon>Paenibacillaceae</taxon>
        <taxon>Paenibacillus</taxon>
    </lineage>
</organism>
<sequence>MGEVVQLELQTGDTTTKHEQILRHIEELPLGTRISVRKIAKGMDVSEGTAYRAIKEAENQGLVSTKERIGTVRVEKKLRQNIDKLTFAEVVNMVDGQVLGGARGLHKTLNKFVIGAMEQDAMMRYIEAGSLLIVGNRNRAHLGALEQGAGVLITGGFNTSTEVKVLADELELPIISSSYDTFTVASMINRAIYDRLIKKKIMLVEDILASGVTISALKANSTLKDWQRLSEDTGYSRFPVVDEWNRIIGVVTSKDMVGAHALQTVDKLMTRNPLTVTPQTSVASAAHMMVWEGIELLPVVDGNRKILGVLNRSDVLKAMQYIQKQPQNGETFEDLIWSGLEEVRDEKGTLQFHGVITPQMTNHLGTVSEGVLTTLMTQAAYRIVQEFKKGDLVMDNMSTYFLKPLQIDAKIEIKPTIIEVSRKFGKIDVEIYHAGSLVSKAMLTAQVI</sequence>
<dbReference type="EMBL" id="RXHU01000034">
    <property type="protein sequence ID" value="RTE09256.1"/>
    <property type="molecule type" value="Genomic_DNA"/>
</dbReference>
<dbReference type="InterPro" id="IPR051257">
    <property type="entry name" value="Diverse_CBS-Domain"/>
</dbReference>
<dbReference type="Pfam" id="PF00571">
    <property type="entry name" value="CBS"/>
    <property type="match status" value="2"/>
</dbReference>
<dbReference type="PANTHER" id="PTHR43080:SF2">
    <property type="entry name" value="CBS DOMAIN-CONTAINING PROTEIN"/>
    <property type="match status" value="1"/>
</dbReference>
<evidence type="ECO:0000259" key="3">
    <source>
        <dbReference type="PROSITE" id="PS51371"/>
    </source>
</evidence>
<dbReference type="InterPro" id="IPR000644">
    <property type="entry name" value="CBS_dom"/>
</dbReference>
<dbReference type="PROSITE" id="PS51371">
    <property type="entry name" value="CBS"/>
    <property type="match status" value="2"/>
</dbReference>
<gene>
    <name evidence="4" type="ORF">EJQ19_12805</name>
</gene>
<dbReference type="Proteomes" id="UP000276128">
    <property type="component" value="Unassembled WGS sequence"/>
</dbReference>
<dbReference type="InterPro" id="IPR010766">
    <property type="entry name" value="DRTGG"/>
</dbReference>
<name>A0A3S0A491_9BACL</name>
<dbReference type="Gene3D" id="1.10.10.10">
    <property type="entry name" value="Winged helix-like DNA-binding domain superfamily/Winged helix DNA-binding domain"/>
    <property type="match status" value="1"/>
</dbReference>
<dbReference type="InterPro" id="IPR046342">
    <property type="entry name" value="CBS_dom_sf"/>
</dbReference>
<dbReference type="AlphaFoldDB" id="A0A3S0A491"/>
<dbReference type="OrthoDB" id="1790451at2"/>
<dbReference type="SUPFAM" id="SSF54631">
    <property type="entry name" value="CBS-domain pair"/>
    <property type="match status" value="1"/>
</dbReference>
<keyword evidence="1 2" id="KW-0129">CBS domain</keyword>
<comment type="caution">
    <text evidence="4">The sequence shown here is derived from an EMBL/GenBank/DDBJ whole genome shotgun (WGS) entry which is preliminary data.</text>
</comment>
<dbReference type="InterPro" id="IPR006683">
    <property type="entry name" value="Thioestr_dom"/>
</dbReference>
<dbReference type="InterPro" id="IPR036390">
    <property type="entry name" value="WH_DNA-bd_sf"/>
</dbReference>
<accession>A0A3S0A491</accession>
<dbReference type="Gene3D" id="3.40.1390.20">
    <property type="entry name" value="HprK N-terminal domain-like"/>
    <property type="match status" value="1"/>
</dbReference>
<dbReference type="SMART" id="SM00116">
    <property type="entry name" value="CBS"/>
    <property type="match status" value="2"/>
</dbReference>
<dbReference type="Gene3D" id="3.10.129.10">
    <property type="entry name" value="Hotdog Thioesterase"/>
    <property type="match status" value="1"/>
</dbReference>
<dbReference type="Gene3D" id="3.10.580.10">
    <property type="entry name" value="CBS-domain"/>
    <property type="match status" value="2"/>
</dbReference>
<evidence type="ECO:0000256" key="2">
    <source>
        <dbReference type="PROSITE-ProRule" id="PRU00703"/>
    </source>
</evidence>
<evidence type="ECO:0000313" key="5">
    <source>
        <dbReference type="Proteomes" id="UP000276128"/>
    </source>
</evidence>
<protein>
    <submittedName>
        <fullName evidence="4">CBS domain-containing protein</fullName>
    </submittedName>
</protein>